<keyword evidence="2" id="KW-1185">Reference proteome</keyword>
<protein>
    <submittedName>
        <fullName evidence="1">Uncharacterized protein</fullName>
    </submittedName>
</protein>
<accession>A0ABD3B3E4</accession>
<evidence type="ECO:0000313" key="1">
    <source>
        <dbReference type="EMBL" id="KAL3537657.1"/>
    </source>
</evidence>
<comment type="caution">
    <text evidence="1">The sequence shown here is derived from an EMBL/GenBank/DDBJ whole genome shotgun (WGS) entry which is preliminary data.</text>
</comment>
<reference evidence="1 2" key="1">
    <citation type="submission" date="2024-11" db="EMBL/GenBank/DDBJ databases">
        <title>A near-complete genome assembly of Cinchona calisaya.</title>
        <authorList>
            <person name="Lian D.C."/>
            <person name="Zhao X.W."/>
            <person name="Wei L."/>
        </authorList>
    </citation>
    <scope>NUCLEOTIDE SEQUENCE [LARGE SCALE GENOMIC DNA]</scope>
    <source>
        <tissue evidence="1">Nenye</tissue>
    </source>
</reference>
<sequence length="119" mass="13098">MASYEETRIELEGESDADQVKRPYNVFDDGYGGFLGGYLVESGSSSLTSSSSLAHCEKDVEDCYVAIIKIRVPTFEEGIDPDKANKWFGQFEEILALLKIPKPLKPQLITSFPEGKGSA</sequence>
<proteinExistence type="predicted"/>
<evidence type="ECO:0000313" key="2">
    <source>
        <dbReference type="Proteomes" id="UP001630127"/>
    </source>
</evidence>
<name>A0ABD3B3E4_9GENT</name>
<organism evidence="1 2">
    <name type="scientific">Cinchona calisaya</name>
    <dbReference type="NCBI Taxonomy" id="153742"/>
    <lineage>
        <taxon>Eukaryota</taxon>
        <taxon>Viridiplantae</taxon>
        <taxon>Streptophyta</taxon>
        <taxon>Embryophyta</taxon>
        <taxon>Tracheophyta</taxon>
        <taxon>Spermatophyta</taxon>
        <taxon>Magnoliopsida</taxon>
        <taxon>eudicotyledons</taxon>
        <taxon>Gunneridae</taxon>
        <taxon>Pentapetalae</taxon>
        <taxon>asterids</taxon>
        <taxon>lamiids</taxon>
        <taxon>Gentianales</taxon>
        <taxon>Rubiaceae</taxon>
        <taxon>Cinchonoideae</taxon>
        <taxon>Cinchoneae</taxon>
        <taxon>Cinchona</taxon>
    </lineage>
</organism>
<dbReference type="Proteomes" id="UP001630127">
    <property type="component" value="Unassembled WGS sequence"/>
</dbReference>
<gene>
    <name evidence="1" type="ORF">ACH5RR_001023</name>
</gene>
<dbReference type="AlphaFoldDB" id="A0ABD3B3E4"/>
<dbReference type="EMBL" id="JBJUIK010000001">
    <property type="protein sequence ID" value="KAL3537657.1"/>
    <property type="molecule type" value="Genomic_DNA"/>
</dbReference>